<organism evidence="1">
    <name type="scientific">Rhizophora mucronata</name>
    <name type="common">Asiatic mangrove</name>
    <dbReference type="NCBI Taxonomy" id="61149"/>
    <lineage>
        <taxon>Eukaryota</taxon>
        <taxon>Viridiplantae</taxon>
        <taxon>Streptophyta</taxon>
        <taxon>Embryophyta</taxon>
        <taxon>Tracheophyta</taxon>
        <taxon>Spermatophyta</taxon>
        <taxon>Magnoliopsida</taxon>
        <taxon>eudicotyledons</taxon>
        <taxon>Gunneridae</taxon>
        <taxon>Pentapetalae</taxon>
        <taxon>rosids</taxon>
        <taxon>fabids</taxon>
        <taxon>Malpighiales</taxon>
        <taxon>Rhizophoraceae</taxon>
        <taxon>Rhizophora</taxon>
    </lineage>
</organism>
<sequence>MDIAIPITSERKRGTVVVHRDFMDDIGVVEEDIALTLFVLVRISAAHFLVGFSVKVVSTLCVCLNVHCLAEVFQGFFRLLLFTEAQIPAVRYISVPTRYVDVSVASSIDIR</sequence>
<reference evidence="1" key="1">
    <citation type="submission" date="2018-02" db="EMBL/GenBank/DDBJ databases">
        <title>Rhizophora mucronata_Transcriptome.</title>
        <authorList>
            <person name="Meera S.P."/>
            <person name="Sreeshan A."/>
            <person name="Augustine A."/>
        </authorList>
    </citation>
    <scope>NUCLEOTIDE SEQUENCE</scope>
    <source>
        <tissue evidence="1">Leaf</tissue>
    </source>
</reference>
<proteinExistence type="predicted"/>
<dbReference type="AlphaFoldDB" id="A0A2P2L799"/>
<protein>
    <submittedName>
        <fullName evidence="1">Uncharacterized protein</fullName>
    </submittedName>
</protein>
<name>A0A2P2L799_RHIMU</name>
<evidence type="ECO:0000313" key="1">
    <source>
        <dbReference type="EMBL" id="MBX13844.1"/>
    </source>
</evidence>
<dbReference type="EMBL" id="GGEC01033360">
    <property type="protein sequence ID" value="MBX13844.1"/>
    <property type="molecule type" value="Transcribed_RNA"/>
</dbReference>
<accession>A0A2P2L799</accession>